<proteinExistence type="predicted"/>
<dbReference type="OrthoDB" id="201809at2759"/>
<dbReference type="Proteomes" id="UP001055712">
    <property type="component" value="Unassembled WGS sequence"/>
</dbReference>
<reference evidence="2" key="1">
    <citation type="journal article" date="2019" name="Plant J.">
        <title>Chlorella vulgaris genome assembly and annotation reveals the molecular basis for metabolic acclimation to high light conditions.</title>
        <authorList>
            <person name="Cecchin M."/>
            <person name="Marcolungo L."/>
            <person name="Rossato M."/>
            <person name="Girolomoni L."/>
            <person name="Cosentino E."/>
            <person name="Cuine S."/>
            <person name="Li-Beisson Y."/>
            <person name="Delledonne M."/>
            <person name="Ballottari M."/>
        </authorList>
    </citation>
    <scope>NUCLEOTIDE SEQUENCE</scope>
    <source>
        <strain evidence="2">211/11P</strain>
    </source>
</reference>
<feature type="compositionally biased region" description="Low complexity" evidence="1">
    <location>
        <begin position="232"/>
        <end position="244"/>
    </location>
</feature>
<accession>A0A9D4TVZ7</accession>
<gene>
    <name evidence="2" type="ORF">D9Q98_001568</name>
</gene>
<feature type="compositionally biased region" description="Acidic residues" evidence="1">
    <location>
        <begin position="247"/>
        <end position="261"/>
    </location>
</feature>
<protein>
    <submittedName>
        <fullName evidence="2">Uncharacterized protein</fullName>
    </submittedName>
</protein>
<evidence type="ECO:0000256" key="1">
    <source>
        <dbReference type="SAM" id="MobiDB-lite"/>
    </source>
</evidence>
<dbReference type="AlphaFoldDB" id="A0A9D4TVZ7"/>
<reference evidence="2" key="2">
    <citation type="submission" date="2020-11" db="EMBL/GenBank/DDBJ databases">
        <authorList>
            <person name="Cecchin M."/>
            <person name="Marcolungo L."/>
            <person name="Rossato M."/>
            <person name="Girolomoni L."/>
            <person name="Cosentino E."/>
            <person name="Cuine S."/>
            <person name="Li-Beisson Y."/>
            <person name="Delledonne M."/>
            <person name="Ballottari M."/>
        </authorList>
    </citation>
    <scope>NUCLEOTIDE SEQUENCE</scope>
    <source>
        <strain evidence="2">211/11P</strain>
        <tissue evidence="2">Whole cell</tissue>
    </source>
</reference>
<keyword evidence="3" id="KW-1185">Reference proteome</keyword>
<comment type="caution">
    <text evidence="2">The sequence shown here is derived from an EMBL/GenBank/DDBJ whole genome shotgun (WGS) entry which is preliminary data.</text>
</comment>
<name>A0A9D4TVZ7_CHLVU</name>
<organism evidence="2 3">
    <name type="scientific">Chlorella vulgaris</name>
    <name type="common">Green alga</name>
    <dbReference type="NCBI Taxonomy" id="3077"/>
    <lineage>
        <taxon>Eukaryota</taxon>
        <taxon>Viridiplantae</taxon>
        <taxon>Chlorophyta</taxon>
        <taxon>core chlorophytes</taxon>
        <taxon>Trebouxiophyceae</taxon>
        <taxon>Chlorellales</taxon>
        <taxon>Chlorellaceae</taxon>
        <taxon>Chlorella clade</taxon>
        <taxon>Chlorella</taxon>
    </lineage>
</organism>
<evidence type="ECO:0000313" key="3">
    <source>
        <dbReference type="Proteomes" id="UP001055712"/>
    </source>
</evidence>
<sequence length="261" mass="28240">MQIIAAAPCTAAMQAVSAANGCRQHPAATLRSCAASLTQRRTASGHQQRRLAARRSGGRRVAVTAASDNLTYGADWATPKDAYVTVGLSHCFVKEEGKLGDQFVIEPITANSLECMAKGAKTSFTHVFSLRLGEALQRSKAVYPPEFADAAFCENYEARCDACARTWMRPHPMDNLLDIVPLGQVKTNFNFSTSDKRVLNADHIVNDDDNIKQDLSIDVYGRKGKDEEEEAAAPAESDAAPAAAEAKEEEEADDMDALLTM</sequence>
<dbReference type="EMBL" id="SIDB01000002">
    <property type="protein sequence ID" value="KAI3435502.1"/>
    <property type="molecule type" value="Genomic_DNA"/>
</dbReference>
<evidence type="ECO:0000313" key="2">
    <source>
        <dbReference type="EMBL" id="KAI3435502.1"/>
    </source>
</evidence>
<feature type="region of interest" description="Disordered" evidence="1">
    <location>
        <begin position="222"/>
        <end position="261"/>
    </location>
</feature>